<dbReference type="PROSITE" id="PS50112">
    <property type="entry name" value="PAS"/>
    <property type="match status" value="1"/>
</dbReference>
<proteinExistence type="predicted"/>
<feature type="domain" description="PAC" evidence="2">
    <location>
        <begin position="151"/>
        <end position="202"/>
    </location>
</feature>
<dbReference type="SUPFAM" id="SSF141868">
    <property type="entry name" value="EAL domain-like"/>
    <property type="match status" value="1"/>
</dbReference>
<reference evidence="5 6" key="1">
    <citation type="submission" date="2018-10" db="EMBL/GenBank/DDBJ databases">
        <title>Genomic Encyclopedia of Type Strains, Phase IV (KMG-IV): sequencing the most valuable type-strain genomes for metagenomic binning, comparative biology and taxonomic classification.</title>
        <authorList>
            <person name="Goeker M."/>
        </authorList>
    </citation>
    <scope>NUCLEOTIDE SEQUENCE [LARGE SCALE GENOMIC DNA]</scope>
    <source>
        <strain evidence="5 6">DSM 23229</strain>
    </source>
</reference>
<dbReference type="NCBIfam" id="TIGR00254">
    <property type="entry name" value="GGDEF"/>
    <property type="match status" value="1"/>
</dbReference>
<keyword evidence="6" id="KW-1185">Reference proteome</keyword>
<dbReference type="SUPFAM" id="SSF55785">
    <property type="entry name" value="PYP-like sensor domain (PAS domain)"/>
    <property type="match status" value="1"/>
</dbReference>
<evidence type="ECO:0000259" key="2">
    <source>
        <dbReference type="PROSITE" id="PS50113"/>
    </source>
</evidence>
<dbReference type="Gene3D" id="3.30.450.20">
    <property type="entry name" value="PAS domain"/>
    <property type="match status" value="1"/>
</dbReference>
<feature type="domain" description="GGDEF" evidence="4">
    <location>
        <begin position="371"/>
        <end position="504"/>
    </location>
</feature>
<dbReference type="Proteomes" id="UP000281975">
    <property type="component" value="Unassembled WGS sequence"/>
</dbReference>
<evidence type="ECO:0000259" key="4">
    <source>
        <dbReference type="PROSITE" id="PS50887"/>
    </source>
</evidence>
<dbReference type="InterPro" id="IPR035965">
    <property type="entry name" value="PAS-like_dom_sf"/>
</dbReference>
<organism evidence="5 6">
    <name type="scientific">Kushneria sinocarnis</name>
    <dbReference type="NCBI Taxonomy" id="595502"/>
    <lineage>
        <taxon>Bacteria</taxon>
        <taxon>Pseudomonadati</taxon>
        <taxon>Pseudomonadota</taxon>
        <taxon>Gammaproteobacteria</taxon>
        <taxon>Oceanospirillales</taxon>
        <taxon>Halomonadaceae</taxon>
        <taxon>Kushneria</taxon>
    </lineage>
</organism>
<sequence length="1009" mass="111406">MRKMRSWRSHDSRGVAGAGLIPWMQEPAEVNIPPGVKNMMLAVDIGNNVGHRVPAAPFNLPFAPTCEGMDSVLIDNDQSYRQLVENITDYAIYMLDPEGRIASWNAGARAIKGYDRDEVIGRHFSCFYSEEERRAGLPDRGLAAARQEGRYVAEGWRIRRDGSAFWASVVIDAVHEGGALIGFAKITRDMTERKRYEDELVHARQQTEQRNEELGVLSGFLNTVIDNIPTWVIVQDHGSGRVLLSNHDELPARPGKADERIGQASRPAQILAHLEAQAAEVMTTGRCVETEIELDTGAVPSRLKCRILILQGGEQHSGHLMYLIEDVTEEHAANELIRHMAHHDALTNLPNRMLFGERLGQALRHADDREQRVGTLLLDLDNFKDVNDVLGHQAGDELLGQLAGRLGEALNAGETLARIGGDEFAVVAPACRHHAEVEDLARQLVSVSRSPFFINGHQIQTGISIGIALSSEGVDSAEQLFRQADLALYEAKRNGRNQYEFFRCDMEEVARHRLDVETDLRQALTSHELLLYYQPIKNSANMALSGYEALLRWNHPTKGLIPPLQFIPIAEETGLIHEIGMWVLVEACREAMRWPPEQVVSVNLSPIQFGRRNLVDRVKGALATSGLAPQRLELEITESVLLDETQRNLETLRQLKQLGVRIVLDDFGTGYSSLRYLRTFPFDKIKIDKSFINEVCESREALAIVRAITSMSRSLDIETTAEGVERAEQVDLLQREGCSHLQGYLFGRPGRLDILDEGRVTLSALQQGLLPAPDLQPVATTVELACTGLVRHQREAPLIVIDQLEAPPGPDGPLLVAEYRDQEDRQRVQFDLCRTGMTGLVQFEPVGVGDAPDDQTDGTAFHVLALVERALMGHPAQHAGIRPGLVLFIMTGGLFVNDIGDIDEPAAARGFQLGKDGFDEDRFLAHVADQAQRVDIPAAVTIDDDLGAPLHPEVMQYQLQIDAPDQQHAHAGQPAEHGGIGRDPAPACCDPCPHSATSSVQGGRSVVGR</sequence>
<dbReference type="SMART" id="SM00091">
    <property type="entry name" value="PAS"/>
    <property type="match status" value="2"/>
</dbReference>
<evidence type="ECO:0000313" key="5">
    <source>
        <dbReference type="EMBL" id="RKR04182.1"/>
    </source>
</evidence>
<dbReference type="CDD" id="cd01948">
    <property type="entry name" value="EAL"/>
    <property type="match status" value="1"/>
</dbReference>
<protein>
    <submittedName>
        <fullName evidence="5">PAS domain S-box-containing protein/diguanylate cyclase (GGDEF)-like protein</fullName>
    </submittedName>
</protein>
<dbReference type="InterPro" id="IPR035919">
    <property type="entry name" value="EAL_sf"/>
</dbReference>
<dbReference type="InterPro" id="IPR052155">
    <property type="entry name" value="Biofilm_reg_signaling"/>
</dbReference>
<feature type="domain" description="EAL" evidence="3">
    <location>
        <begin position="513"/>
        <end position="763"/>
    </location>
</feature>
<dbReference type="InterPro" id="IPR000700">
    <property type="entry name" value="PAS-assoc_C"/>
</dbReference>
<dbReference type="InterPro" id="IPR029787">
    <property type="entry name" value="Nucleotide_cyclase"/>
</dbReference>
<dbReference type="Pfam" id="PF13426">
    <property type="entry name" value="PAS_9"/>
    <property type="match status" value="1"/>
</dbReference>
<gene>
    <name evidence="5" type="ORF">C7446_1382</name>
</gene>
<dbReference type="SMART" id="SM00052">
    <property type="entry name" value="EAL"/>
    <property type="match status" value="1"/>
</dbReference>
<dbReference type="PANTHER" id="PTHR44757:SF2">
    <property type="entry name" value="BIOFILM ARCHITECTURE MAINTENANCE PROTEIN MBAA"/>
    <property type="match status" value="1"/>
</dbReference>
<dbReference type="SMART" id="SM00267">
    <property type="entry name" value="GGDEF"/>
    <property type="match status" value="1"/>
</dbReference>
<dbReference type="AlphaFoldDB" id="A0A420WWQ8"/>
<dbReference type="Gene3D" id="3.20.20.450">
    <property type="entry name" value="EAL domain"/>
    <property type="match status" value="1"/>
</dbReference>
<dbReference type="PROSITE" id="PS50887">
    <property type="entry name" value="GGDEF"/>
    <property type="match status" value="1"/>
</dbReference>
<comment type="caution">
    <text evidence="5">The sequence shown here is derived from an EMBL/GenBank/DDBJ whole genome shotgun (WGS) entry which is preliminary data.</text>
</comment>
<evidence type="ECO:0000313" key="6">
    <source>
        <dbReference type="Proteomes" id="UP000281975"/>
    </source>
</evidence>
<dbReference type="PROSITE" id="PS50883">
    <property type="entry name" value="EAL"/>
    <property type="match status" value="1"/>
</dbReference>
<dbReference type="SUPFAM" id="SSF55073">
    <property type="entry name" value="Nucleotide cyclase"/>
    <property type="match status" value="1"/>
</dbReference>
<dbReference type="Gene3D" id="3.30.70.270">
    <property type="match status" value="1"/>
</dbReference>
<dbReference type="EMBL" id="RBIN01000004">
    <property type="protein sequence ID" value="RKR04182.1"/>
    <property type="molecule type" value="Genomic_DNA"/>
</dbReference>
<dbReference type="CDD" id="cd01949">
    <property type="entry name" value="GGDEF"/>
    <property type="match status" value="1"/>
</dbReference>
<dbReference type="InterPro" id="IPR043128">
    <property type="entry name" value="Rev_trsase/Diguanyl_cyclase"/>
</dbReference>
<dbReference type="InterPro" id="IPR001633">
    <property type="entry name" value="EAL_dom"/>
</dbReference>
<dbReference type="PROSITE" id="PS50113">
    <property type="entry name" value="PAC"/>
    <property type="match status" value="1"/>
</dbReference>
<dbReference type="InterPro" id="IPR000160">
    <property type="entry name" value="GGDEF_dom"/>
</dbReference>
<evidence type="ECO:0000259" key="1">
    <source>
        <dbReference type="PROSITE" id="PS50112"/>
    </source>
</evidence>
<feature type="domain" description="PAS" evidence="1">
    <location>
        <begin position="76"/>
        <end position="122"/>
    </location>
</feature>
<name>A0A420WWQ8_9GAMM</name>
<dbReference type="Pfam" id="PF00990">
    <property type="entry name" value="GGDEF"/>
    <property type="match status" value="1"/>
</dbReference>
<dbReference type="Pfam" id="PF00563">
    <property type="entry name" value="EAL"/>
    <property type="match status" value="1"/>
</dbReference>
<evidence type="ECO:0000259" key="3">
    <source>
        <dbReference type="PROSITE" id="PS50883"/>
    </source>
</evidence>
<dbReference type="InterPro" id="IPR000014">
    <property type="entry name" value="PAS"/>
</dbReference>
<accession>A0A420WWQ8</accession>
<dbReference type="NCBIfam" id="TIGR00229">
    <property type="entry name" value="sensory_box"/>
    <property type="match status" value="1"/>
</dbReference>
<dbReference type="CDD" id="cd00130">
    <property type="entry name" value="PAS"/>
    <property type="match status" value="1"/>
</dbReference>
<dbReference type="PANTHER" id="PTHR44757">
    <property type="entry name" value="DIGUANYLATE CYCLASE DGCP"/>
    <property type="match status" value="1"/>
</dbReference>